<accession>A0A8H3F4P9</accession>
<dbReference type="AlphaFoldDB" id="A0A8H3F4P9"/>
<reference evidence="2" key="1">
    <citation type="submission" date="2021-03" db="EMBL/GenBank/DDBJ databases">
        <authorList>
            <person name="Tagirdzhanova G."/>
        </authorList>
    </citation>
    <scope>NUCLEOTIDE SEQUENCE</scope>
</reference>
<keyword evidence="3" id="KW-1185">Reference proteome</keyword>
<comment type="caution">
    <text evidence="2">The sequence shown here is derived from an EMBL/GenBank/DDBJ whole genome shotgun (WGS) entry which is preliminary data.</text>
</comment>
<sequence length="91" mass="10871">MSNPPPEDQQVPPTRANVAPEDAANRTRPPRKWIKDDAVWMRNSETELFEFNMFVDSWRYNEERGGWDYKLRNEAGQEWENWVKETDTKIA</sequence>
<feature type="region of interest" description="Disordered" evidence="1">
    <location>
        <begin position="1"/>
        <end position="30"/>
    </location>
</feature>
<dbReference type="EMBL" id="CAJPDS010000016">
    <property type="protein sequence ID" value="CAF9915628.1"/>
    <property type="molecule type" value="Genomic_DNA"/>
</dbReference>
<evidence type="ECO:0000256" key="1">
    <source>
        <dbReference type="SAM" id="MobiDB-lite"/>
    </source>
</evidence>
<proteinExistence type="predicted"/>
<evidence type="ECO:0000313" key="3">
    <source>
        <dbReference type="Proteomes" id="UP000664521"/>
    </source>
</evidence>
<gene>
    <name evidence="2" type="ORF">HETSPECPRED_002541</name>
</gene>
<dbReference type="OrthoDB" id="10419898at2759"/>
<evidence type="ECO:0000313" key="2">
    <source>
        <dbReference type="EMBL" id="CAF9915628.1"/>
    </source>
</evidence>
<organism evidence="2 3">
    <name type="scientific">Heterodermia speciosa</name>
    <dbReference type="NCBI Taxonomy" id="116794"/>
    <lineage>
        <taxon>Eukaryota</taxon>
        <taxon>Fungi</taxon>
        <taxon>Dikarya</taxon>
        <taxon>Ascomycota</taxon>
        <taxon>Pezizomycotina</taxon>
        <taxon>Lecanoromycetes</taxon>
        <taxon>OSLEUM clade</taxon>
        <taxon>Lecanoromycetidae</taxon>
        <taxon>Caliciales</taxon>
        <taxon>Physciaceae</taxon>
        <taxon>Heterodermia</taxon>
    </lineage>
</organism>
<protein>
    <submittedName>
        <fullName evidence="2">Uncharacterized protein</fullName>
    </submittedName>
</protein>
<name>A0A8H3F4P9_9LECA</name>
<dbReference type="Proteomes" id="UP000664521">
    <property type="component" value="Unassembled WGS sequence"/>
</dbReference>